<dbReference type="GO" id="GO:2000028">
    <property type="term" value="P:regulation of photoperiodism, flowering"/>
    <property type="evidence" value="ECO:0007669"/>
    <property type="project" value="TreeGrafter"/>
</dbReference>
<dbReference type="EMBL" id="JADCNL010000002">
    <property type="protein sequence ID" value="KAG0491903.1"/>
    <property type="molecule type" value="Genomic_DNA"/>
</dbReference>
<evidence type="ECO:0000259" key="9">
    <source>
        <dbReference type="PROSITE" id="PS50119"/>
    </source>
</evidence>
<dbReference type="GO" id="GO:0003700">
    <property type="term" value="F:DNA-binding transcription factor activity"/>
    <property type="evidence" value="ECO:0007669"/>
    <property type="project" value="TreeGrafter"/>
</dbReference>
<dbReference type="PROSITE" id="PS51017">
    <property type="entry name" value="CCT"/>
    <property type="match status" value="1"/>
</dbReference>
<evidence type="ECO:0000256" key="5">
    <source>
        <dbReference type="ARBA" id="ARBA00022833"/>
    </source>
</evidence>
<proteinExistence type="inferred from homology"/>
<keyword evidence="3" id="KW-0479">Metal-binding</keyword>
<evidence type="ECO:0000256" key="6">
    <source>
        <dbReference type="ARBA" id="ARBA00023242"/>
    </source>
</evidence>
<dbReference type="InterPro" id="IPR049808">
    <property type="entry name" value="CONSTANS-like_Bbox1"/>
</dbReference>
<evidence type="ECO:0000256" key="4">
    <source>
        <dbReference type="ARBA" id="ARBA00022771"/>
    </source>
</evidence>
<dbReference type="PROSITE" id="PS50119">
    <property type="entry name" value="ZF_BBOX"/>
    <property type="match status" value="1"/>
</dbReference>
<gene>
    <name evidence="11" type="ORF">HPP92_005301</name>
</gene>
<comment type="caution">
    <text evidence="11">The sequence shown here is derived from an EMBL/GenBank/DDBJ whole genome shotgun (WGS) entry which is preliminary data.</text>
</comment>
<dbReference type="GO" id="GO:0005634">
    <property type="term" value="C:nucleus"/>
    <property type="evidence" value="ECO:0007669"/>
    <property type="project" value="UniProtKB-SubCell"/>
</dbReference>
<dbReference type="SMR" id="A0A835VC17"/>
<dbReference type="InterPro" id="IPR045281">
    <property type="entry name" value="CONSTANS-like"/>
</dbReference>
<protein>
    <submittedName>
        <fullName evidence="11">Uncharacterized protein</fullName>
    </submittedName>
</protein>
<dbReference type="AlphaFoldDB" id="A0A835VC17"/>
<dbReference type="PANTHER" id="PTHR31319">
    <property type="entry name" value="ZINC FINGER PROTEIN CONSTANS-LIKE 4"/>
    <property type="match status" value="1"/>
</dbReference>
<feature type="domain" description="B box-type" evidence="9">
    <location>
        <begin position="70"/>
        <end position="112"/>
    </location>
</feature>
<organism evidence="11 12">
    <name type="scientific">Vanilla planifolia</name>
    <name type="common">Vanilla</name>
    <dbReference type="NCBI Taxonomy" id="51239"/>
    <lineage>
        <taxon>Eukaryota</taxon>
        <taxon>Viridiplantae</taxon>
        <taxon>Streptophyta</taxon>
        <taxon>Embryophyta</taxon>
        <taxon>Tracheophyta</taxon>
        <taxon>Spermatophyta</taxon>
        <taxon>Magnoliopsida</taxon>
        <taxon>Liliopsida</taxon>
        <taxon>Asparagales</taxon>
        <taxon>Orchidaceae</taxon>
        <taxon>Vanilloideae</taxon>
        <taxon>Vanilleae</taxon>
        <taxon>Vanilla</taxon>
    </lineage>
</organism>
<dbReference type="Pfam" id="PF06203">
    <property type="entry name" value="CCT"/>
    <property type="match status" value="1"/>
</dbReference>
<evidence type="ECO:0000256" key="7">
    <source>
        <dbReference type="PROSITE-ProRule" id="PRU00024"/>
    </source>
</evidence>
<comment type="subcellular location">
    <subcellularLocation>
        <location evidence="1 8">Nucleus</location>
    </subcellularLocation>
</comment>
<feature type="domain" description="CCT" evidence="10">
    <location>
        <begin position="317"/>
        <end position="359"/>
    </location>
</feature>
<dbReference type="Proteomes" id="UP000636800">
    <property type="component" value="Chromosome 2"/>
</dbReference>
<evidence type="ECO:0000256" key="2">
    <source>
        <dbReference type="ARBA" id="ARBA00010024"/>
    </source>
</evidence>
<evidence type="ECO:0000313" key="12">
    <source>
        <dbReference type="Proteomes" id="UP000636800"/>
    </source>
</evidence>
<sequence>MPGLSLIIRVVQGDIIATTWMFTIRVQQLLKMVQEAASSLVSIKEQSIQIPPDAEGRRRPVGLGAWSSWCDSCRSVPCSVYCRADAAYLCGGCDATIHSANSLARRHYRVPVLPITIGGLVVGMKPTVNRCLRRSEEVAAEEEEEVEVEDGFFLGGEVEDYLDLVEFSSCDDDGQIWEKEKKQSGGDGFEDEQKLIQSFQTGYGADNTEEISLSPMEDYLDLVEFSSCDDDGQIWEKEKKQSGGDGFEDEQKLIQSFQTGYGADNTEEISLSPMEGTEKSMTGISSSEIISVPPKAAIELFLGPKLQTAQQFNLMDREARVLRYREKRKTRRFEKIIRYASRKAYAETRPRVKGPLRKEERCTA</sequence>
<dbReference type="PANTHER" id="PTHR31319:SF39">
    <property type="entry name" value="ZINC FINGER PROTEIN CONSTANS-LIKE 1"/>
    <property type="match status" value="1"/>
</dbReference>
<comment type="similarity">
    <text evidence="2">Belongs to the CONSTANS family.</text>
</comment>
<dbReference type="InterPro" id="IPR000315">
    <property type="entry name" value="Znf_B-box"/>
</dbReference>
<dbReference type="OrthoDB" id="1908057at2759"/>
<keyword evidence="12" id="KW-1185">Reference proteome</keyword>
<evidence type="ECO:0000256" key="8">
    <source>
        <dbReference type="PROSITE-ProRule" id="PRU00357"/>
    </source>
</evidence>
<dbReference type="GO" id="GO:0009909">
    <property type="term" value="P:regulation of flower development"/>
    <property type="evidence" value="ECO:0007669"/>
    <property type="project" value="InterPro"/>
</dbReference>
<dbReference type="InterPro" id="IPR010402">
    <property type="entry name" value="CCT_domain"/>
</dbReference>
<evidence type="ECO:0000259" key="10">
    <source>
        <dbReference type="PROSITE" id="PS51017"/>
    </source>
</evidence>
<keyword evidence="5" id="KW-0862">Zinc</keyword>
<name>A0A835VC17_VANPL</name>
<accession>A0A835VC17</accession>
<dbReference type="SMART" id="SM00336">
    <property type="entry name" value="BBOX"/>
    <property type="match status" value="1"/>
</dbReference>
<dbReference type="GO" id="GO:0008270">
    <property type="term" value="F:zinc ion binding"/>
    <property type="evidence" value="ECO:0007669"/>
    <property type="project" value="UniProtKB-KW"/>
</dbReference>
<reference evidence="11 12" key="1">
    <citation type="journal article" date="2020" name="Nat. Food">
        <title>A phased Vanilla planifolia genome enables genetic improvement of flavour and production.</title>
        <authorList>
            <person name="Hasing T."/>
            <person name="Tang H."/>
            <person name="Brym M."/>
            <person name="Khazi F."/>
            <person name="Huang T."/>
            <person name="Chambers A.H."/>
        </authorList>
    </citation>
    <scope>NUCLEOTIDE SEQUENCE [LARGE SCALE GENOMIC DNA]</scope>
    <source>
        <tissue evidence="11">Leaf</tissue>
    </source>
</reference>
<evidence type="ECO:0000313" key="11">
    <source>
        <dbReference type="EMBL" id="KAG0491903.1"/>
    </source>
</evidence>
<evidence type="ECO:0000256" key="1">
    <source>
        <dbReference type="ARBA" id="ARBA00004123"/>
    </source>
</evidence>
<dbReference type="CDD" id="cd19821">
    <property type="entry name" value="Bbox1_BBX-like"/>
    <property type="match status" value="1"/>
</dbReference>
<keyword evidence="6 8" id="KW-0539">Nucleus</keyword>
<keyword evidence="4 7" id="KW-0863">Zinc-finger</keyword>
<evidence type="ECO:0000256" key="3">
    <source>
        <dbReference type="ARBA" id="ARBA00022723"/>
    </source>
</evidence>